<feature type="signal peptide" evidence="1">
    <location>
        <begin position="1"/>
        <end position="23"/>
    </location>
</feature>
<organism evidence="2 3">
    <name type="scientific">Deinococcus aquaticus</name>
    <dbReference type="NCBI Taxonomy" id="328692"/>
    <lineage>
        <taxon>Bacteria</taxon>
        <taxon>Thermotogati</taxon>
        <taxon>Deinococcota</taxon>
        <taxon>Deinococci</taxon>
        <taxon>Deinococcales</taxon>
        <taxon>Deinococcaceae</taxon>
        <taxon>Deinococcus</taxon>
    </lineage>
</organism>
<evidence type="ECO:0000256" key="1">
    <source>
        <dbReference type="SAM" id="SignalP"/>
    </source>
</evidence>
<feature type="chain" id="PRO_5045937074" description="Lipoprotein" evidence="1">
    <location>
        <begin position="24"/>
        <end position="193"/>
    </location>
</feature>
<reference evidence="2 3" key="1">
    <citation type="submission" date="2022-12" db="EMBL/GenBank/DDBJ databases">
        <title>Genome Sequence of Deinococcus aquaticus Type Strain PB314.</title>
        <authorList>
            <person name="Albert C."/>
            <person name="Hill J."/>
            <person name="Boren L."/>
            <person name="Scholz-Ng S."/>
            <person name="Fatema N."/>
            <person name="Grosso R."/>
            <person name="Soboslay E."/>
            <person name="Tuohy J."/>
        </authorList>
    </citation>
    <scope>NUCLEOTIDE SEQUENCE [LARGE SCALE GENOMIC DNA]</scope>
    <source>
        <strain evidence="2 3">PB-314</strain>
    </source>
</reference>
<dbReference type="Proteomes" id="UP001217044">
    <property type="component" value="Chromosome"/>
</dbReference>
<protein>
    <recommendedName>
        <fullName evidence="4">Lipoprotein</fullName>
    </recommendedName>
</protein>
<gene>
    <name evidence="2" type="ORF">M8445_11345</name>
</gene>
<proteinExistence type="predicted"/>
<sequence>MKRILAAAVGLSGILAACGSAGVAPDGSGSGRVIGVSTEYATDGQMAFVGCDEITNPSTVSRARSTQVIVKFATGGTITSVKVAVKGDKTNVYNQEVTLQASDLKKDSNGDYKAIFDFNSATGKFLPNSIVVSPNELPVKKVNASDRVEGGFYADLTINTSTGSSFTITSKNLGLTPVYRKCTLASTAQPLSQ</sequence>
<dbReference type="RefSeq" id="WP_273987867.1">
    <property type="nucleotide sequence ID" value="NZ_BAABQT010000003.1"/>
</dbReference>
<evidence type="ECO:0008006" key="4">
    <source>
        <dbReference type="Google" id="ProtNLM"/>
    </source>
</evidence>
<accession>A0ABY7UYH4</accession>
<evidence type="ECO:0000313" key="2">
    <source>
        <dbReference type="EMBL" id="WDA57943.1"/>
    </source>
</evidence>
<name>A0ABY7UYH4_9DEIO</name>
<keyword evidence="3" id="KW-1185">Reference proteome</keyword>
<dbReference type="EMBL" id="CP115165">
    <property type="protein sequence ID" value="WDA57943.1"/>
    <property type="molecule type" value="Genomic_DNA"/>
</dbReference>
<evidence type="ECO:0000313" key="3">
    <source>
        <dbReference type="Proteomes" id="UP001217044"/>
    </source>
</evidence>
<dbReference type="PROSITE" id="PS51257">
    <property type="entry name" value="PROKAR_LIPOPROTEIN"/>
    <property type="match status" value="1"/>
</dbReference>
<keyword evidence="1" id="KW-0732">Signal</keyword>